<dbReference type="EMBL" id="MRTF01000005">
    <property type="protein sequence ID" value="OME91923.1"/>
    <property type="molecule type" value="Genomic_DNA"/>
</dbReference>
<evidence type="ECO:0000313" key="2">
    <source>
        <dbReference type="EMBL" id="OME91923.1"/>
    </source>
</evidence>
<name>A0A1R1B055_PAELA</name>
<protein>
    <submittedName>
        <fullName evidence="2">Uncharacterized protein</fullName>
    </submittedName>
</protein>
<accession>A0A1R1B055</accession>
<feature type="non-terminal residue" evidence="2">
    <location>
        <position position="1"/>
    </location>
</feature>
<organism evidence="2 3">
    <name type="scientific">Paenibacillus lautus</name>
    <name type="common">Bacillus lautus</name>
    <dbReference type="NCBI Taxonomy" id="1401"/>
    <lineage>
        <taxon>Bacteria</taxon>
        <taxon>Bacillati</taxon>
        <taxon>Bacillota</taxon>
        <taxon>Bacilli</taxon>
        <taxon>Bacillales</taxon>
        <taxon>Paenibacillaceae</taxon>
        <taxon>Paenibacillus</taxon>
    </lineage>
</organism>
<proteinExistence type="predicted"/>
<gene>
    <name evidence="2" type="ORF">BK123_14850</name>
</gene>
<sequence>VLAQNHSKKCGGNSDGRNDSYMERLLGPPARSKIFWDTPFNVCALNRSPGQCQKCIRFRSKFSTFLFFQLSKITSNTRPDAGIEP</sequence>
<dbReference type="Proteomes" id="UP000187074">
    <property type="component" value="Unassembled WGS sequence"/>
</dbReference>
<comment type="caution">
    <text evidence="2">The sequence shown here is derived from an EMBL/GenBank/DDBJ whole genome shotgun (WGS) entry which is preliminary data.</text>
</comment>
<evidence type="ECO:0000313" key="3">
    <source>
        <dbReference type="Proteomes" id="UP000187074"/>
    </source>
</evidence>
<evidence type="ECO:0000256" key="1">
    <source>
        <dbReference type="SAM" id="MobiDB-lite"/>
    </source>
</evidence>
<reference evidence="2 3" key="1">
    <citation type="submission" date="2016-11" db="EMBL/GenBank/DDBJ databases">
        <title>Paenibacillus species isolates.</title>
        <authorList>
            <person name="Beno S.M."/>
        </authorList>
    </citation>
    <scope>NUCLEOTIDE SEQUENCE [LARGE SCALE GENOMIC DNA]</scope>
    <source>
        <strain evidence="2 3">FSL F4-0100</strain>
    </source>
</reference>
<dbReference type="AlphaFoldDB" id="A0A1R1B055"/>
<feature type="region of interest" description="Disordered" evidence="1">
    <location>
        <begin position="1"/>
        <end position="23"/>
    </location>
</feature>